<organism evidence="1 2">
    <name type="scientific">Nephila pilipes</name>
    <name type="common">Giant wood spider</name>
    <name type="synonym">Nephila maculata</name>
    <dbReference type="NCBI Taxonomy" id="299642"/>
    <lineage>
        <taxon>Eukaryota</taxon>
        <taxon>Metazoa</taxon>
        <taxon>Ecdysozoa</taxon>
        <taxon>Arthropoda</taxon>
        <taxon>Chelicerata</taxon>
        <taxon>Arachnida</taxon>
        <taxon>Araneae</taxon>
        <taxon>Araneomorphae</taxon>
        <taxon>Entelegynae</taxon>
        <taxon>Araneoidea</taxon>
        <taxon>Nephilidae</taxon>
        <taxon>Nephila</taxon>
    </lineage>
</organism>
<protein>
    <submittedName>
        <fullName evidence="1">Uncharacterized protein</fullName>
    </submittedName>
</protein>
<dbReference type="Proteomes" id="UP000887013">
    <property type="component" value="Unassembled WGS sequence"/>
</dbReference>
<sequence length="83" mass="9115">MSMFHMSTTISWITHAGVLQIQQWQSADCLAVYMTALGGSHLSIPIDWMDGIGTPVILNISRAKSLLVTDLETEEAMETCNVC</sequence>
<keyword evidence="2" id="KW-1185">Reference proteome</keyword>
<comment type="caution">
    <text evidence="1">The sequence shown here is derived from an EMBL/GenBank/DDBJ whole genome shotgun (WGS) entry which is preliminary data.</text>
</comment>
<dbReference type="EMBL" id="BMAW01028931">
    <property type="protein sequence ID" value="GFU09816.1"/>
    <property type="molecule type" value="Genomic_DNA"/>
</dbReference>
<evidence type="ECO:0000313" key="2">
    <source>
        <dbReference type="Proteomes" id="UP000887013"/>
    </source>
</evidence>
<gene>
    <name evidence="1" type="ORF">NPIL_318891</name>
</gene>
<name>A0A8X6UH84_NEPPI</name>
<proteinExistence type="predicted"/>
<dbReference type="AlphaFoldDB" id="A0A8X6UH84"/>
<reference evidence="1" key="1">
    <citation type="submission" date="2020-08" db="EMBL/GenBank/DDBJ databases">
        <title>Multicomponent nature underlies the extraordinary mechanical properties of spider dragline silk.</title>
        <authorList>
            <person name="Kono N."/>
            <person name="Nakamura H."/>
            <person name="Mori M."/>
            <person name="Yoshida Y."/>
            <person name="Ohtoshi R."/>
            <person name="Malay A.D."/>
            <person name="Moran D.A.P."/>
            <person name="Tomita M."/>
            <person name="Numata K."/>
            <person name="Arakawa K."/>
        </authorList>
    </citation>
    <scope>NUCLEOTIDE SEQUENCE</scope>
</reference>
<dbReference type="OrthoDB" id="6456828at2759"/>
<accession>A0A8X6UH84</accession>
<evidence type="ECO:0000313" key="1">
    <source>
        <dbReference type="EMBL" id="GFU09816.1"/>
    </source>
</evidence>